<dbReference type="EMBL" id="PQFF01000460">
    <property type="protein sequence ID" value="RHZ48850.1"/>
    <property type="molecule type" value="Genomic_DNA"/>
</dbReference>
<feature type="transmembrane region" description="Helical" evidence="5">
    <location>
        <begin position="290"/>
        <end position="314"/>
    </location>
</feature>
<evidence type="ECO:0000256" key="3">
    <source>
        <dbReference type="ARBA" id="ARBA00022989"/>
    </source>
</evidence>
<dbReference type="Pfam" id="PF05978">
    <property type="entry name" value="UNC-93"/>
    <property type="match status" value="1"/>
</dbReference>
<feature type="transmembrane region" description="Helical" evidence="5">
    <location>
        <begin position="98"/>
        <end position="122"/>
    </location>
</feature>
<feature type="transmembrane region" description="Helical" evidence="5">
    <location>
        <begin position="261"/>
        <end position="278"/>
    </location>
</feature>
<dbReference type="Proteomes" id="UP000266861">
    <property type="component" value="Unassembled WGS sequence"/>
</dbReference>
<dbReference type="SUPFAM" id="SSF103473">
    <property type="entry name" value="MFS general substrate transporter"/>
    <property type="match status" value="1"/>
</dbReference>
<dbReference type="GO" id="GO:0016020">
    <property type="term" value="C:membrane"/>
    <property type="evidence" value="ECO:0007669"/>
    <property type="project" value="UniProtKB-SubCell"/>
</dbReference>
<keyword evidence="2 5" id="KW-0812">Transmembrane</keyword>
<evidence type="ECO:0000313" key="7">
    <source>
        <dbReference type="Proteomes" id="UP000266861"/>
    </source>
</evidence>
<evidence type="ECO:0000256" key="1">
    <source>
        <dbReference type="ARBA" id="ARBA00004141"/>
    </source>
</evidence>
<reference evidence="6 7" key="1">
    <citation type="submission" date="2018-08" db="EMBL/GenBank/DDBJ databases">
        <title>Genome and evolution of the arbuscular mycorrhizal fungus Diversispora epigaea (formerly Glomus versiforme) and its bacterial endosymbionts.</title>
        <authorList>
            <person name="Sun X."/>
            <person name="Fei Z."/>
            <person name="Harrison M."/>
        </authorList>
    </citation>
    <scope>NUCLEOTIDE SEQUENCE [LARGE SCALE GENOMIC DNA]</scope>
    <source>
        <strain evidence="6 7">IT104</strain>
    </source>
</reference>
<feature type="transmembrane region" description="Helical" evidence="5">
    <location>
        <begin position="134"/>
        <end position="156"/>
    </location>
</feature>
<dbReference type="AlphaFoldDB" id="A0A397GLI9"/>
<evidence type="ECO:0000256" key="4">
    <source>
        <dbReference type="ARBA" id="ARBA00023136"/>
    </source>
</evidence>
<dbReference type="Gene3D" id="1.20.1250.20">
    <property type="entry name" value="MFS general substrate transporter like domains"/>
    <property type="match status" value="1"/>
</dbReference>
<keyword evidence="3 5" id="KW-1133">Transmembrane helix</keyword>
<comment type="subcellular location">
    <subcellularLocation>
        <location evidence="1">Membrane</location>
        <topology evidence="1">Multi-pass membrane protein</topology>
    </subcellularLocation>
</comment>
<feature type="transmembrane region" description="Helical" evidence="5">
    <location>
        <begin position="168"/>
        <end position="188"/>
    </location>
</feature>
<organism evidence="6 7">
    <name type="scientific">Diversispora epigaea</name>
    <dbReference type="NCBI Taxonomy" id="1348612"/>
    <lineage>
        <taxon>Eukaryota</taxon>
        <taxon>Fungi</taxon>
        <taxon>Fungi incertae sedis</taxon>
        <taxon>Mucoromycota</taxon>
        <taxon>Glomeromycotina</taxon>
        <taxon>Glomeromycetes</taxon>
        <taxon>Diversisporales</taxon>
        <taxon>Diversisporaceae</taxon>
        <taxon>Diversispora</taxon>
    </lineage>
</organism>
<feature type="transmembrane region" description="Helical" evidence="5">
    <location>
        <begin position="73"/>
        <end position="92"/>
    </location>
</feature>
<gene>
    <name evidence="6" type="ORF">Glove_541g37</name>
</gene>
<name>A0A397GLI9_9GLOM</name>
<dbReference type="InterPro" id="IPR051617">
    <property type="entry name" value="UNC-93-like_regulator"/>
</dbReference>
<evidence type="ECO:0000256" key="2">
    <source>
        <dbReference type="ARBA" id="ARBA00022692"/>
    </source>
</evidence>
<sequence length="445" mass="49043">MGFRYSSPFVQVLIVGVILLLTSGMFNALNGLGGGGQLDTHVASNANVALYTTFSVGGLFAGPIVNKFGPSKCMALGGLTYALYSGSLLYYNHKKGDVFPIFAGGILGLGAALLWTGQGAIMMSYPNESDKGKFIGVFWGIFNLGGVLGSIVPIALNWNSTAGSVNDGTYIGFMILMGLGALLCLVLLPPSKVVHDDGKHISIKKFPSWKEEIIGVFKLFLDWKIILLTPMFLASNWFYAYQFNAVNAFYFNIRTRSFNNLWYWAAQIVSAAIFGRLLDANNLSRKTRGIYGLLIIAVTVTANWIGGLFFQLTFKRTDQIVPKDLFDSGFIEILILYIFYGMNDAMYQCYAYWVMGAQTNDVSLLAKYAGYYKAIQSAGGAISWRIDAVNTNFLAEFLICWVLLTISFPCTYIVVSRIKNTSEISEKTKELVVESKEIIVESKEV</sequence>
<evidence type="ECO:0000256" key="5">
    <source>
        <dbReference type="SAM" id="Phobius"/>
    </source>
</evidence>
<dbReference type="InterPro" id="IPR036259">
    <property type="entry name" value="MFS_trans_sf"/>
</dbReference>
<dbReference type="STRING" id="1348612.A0A397GLI9"/>
<dbReference type="OrthoDB" id="196103at2759"/>
<dbReference type="PANTHER" id="PTHR23294">
    <property type="entry name" value="ET TRANSLATION PRODUCT-RELATED"/>
    <property type="match status" value="1"/>
</dbReference>
<protein>
    <recommendedName>
        <fullName evidence="8">Major facilitator superfamily (MFS) profile domain-containing protein</fullName>
    </recommendedName>
</protein>
<comment type="caution">
    <text evidence="6">The sequence shown here is derived from an EMBL/GenBank/DDBJ whole genome shotgun (WGS) entry which is preliminary data.</text>
</comment>
<feature type="transmembrane region" description="Helical" evidence="5">
    <location>
        <begin position="9"/>
        <end position="28"/>
    </location>
</feature>
<proteinExistence type="predicted"/>
<dbReference type="InterPro" id="IPR010291">
    <property type="entry name" value="Ion_channel_UNC-93"/>
</dbReference>
<accession>A0A397GLI9</accession>
<evidence type="ECO:0008006" key="8">
    <source>
        <dbReference type="Google" id="ProtNLM"/>
    </source>
</evidence>
<evidence type="ECO:0000313" key="6">
    <source>
        <dbReference type="EMBL" id="RHZ48850.1"/>
    </source>
</evidence>
<feature type="transmembrane region" description="Helical" evidence="5">
    <location>
        <begin position="393"/>
        <end position="415"/>
    </location>
</feature>
<keyword evidence="7" id="KW-1185">Reference proteome</keyword>
<feature type="transmembrane region" description="Helical" evidence="5">
    <location>
        <begin position="219"/>
        <end position="241"/>
    </location>
</feature>
<feature type="transmembrane region" description="Helical" evidence="5">
    <location>
        <begin position="48"/>
        <end position="66"/>
    </location>
</feature>
<keyword evidence="4 5" id="KW-0472">Membrane</keyword>
<dbReference type="PANTHER" id="PTHR23294:SF59">
    <property type="entry name" value="UNC93-LIKE PROTEIN C922.05C"/>
    <property type="match status" value="1"/>
</dbReference>